<name>A0A8X6TKR0_NEPPI</name>
<organism evidence="1 2">
    <name type="scientific">Nephila pilipes</name>
    <name type="common">Giant wood spider</name>
    <name type="synonym">Nephila maculata</name>
    <dbReference type="NCBI Taxonomy" id="299642"/>
    <lineage>
        <taxon>Eukaryota</taxon>
        <taxon>Metazoa</taxon>
        <taxon>Ecdysozoa</taxon>
        <taxon>Arthropoda</taxon>
        <taxon>Chelicerata</taxon>
        <taxon>Arachnida</taxon>
        <taxon>Araneae</taxon>
        <taxon>Araneomorphae</taxon>
        <taxon>Entelegynae</taxon>
        <taxon>Araneoidea</taxon>
        <taxon>Nephilidae</taxon>
        <taxon>Nephila</taxon>
    </lineage>
</organism>
<dbReference type="Proteomes" id="UP000887013">
    <property type="component" value="Unassembled WGS sequence"/>
</dbReference>
<evidence type="ECO:0000313" key="1">
    <source>
        <dbReference type="EMBL" id="GFT28765.1"/>
    </source>
</evidence>
<sequence>MEWVVDKIQQCIGLSCYEITLKALEFIKSFINAIEFKASYRLAVYFMKRHGISVRRRTTITQHLPDDQEDKLLSFQRVQSRWCKEAVIHARAPFVSMPLGVFHSEGIAPSKVGSGNYSK</sequence>
<dbReference type="AlphaFoldDB" id="A0A8X6TKR0"/>
<dbReference type="OrthoDB" id="6537725at2759"/>
<protein>
    <submittedName>
        <fullName evidence="1">Uncharacterized protein</fullName>
    </submittedName>
</protein>
<comment type="caution">
    <text evidence="1">The sequence shown here is derived from an EMBL/GenBank/DDBJ whole genome shotgun (WGS) entry which is preliminary data.</text>
</comment>
<dbReference type="EMBL" id="BMAW01107335">
    <property type="protein sequence ID" value="GFT28765.1"/>
    <property type="molecule type" value="Genomic_DNA"/>
</dbReference>
<accession>A0A8X6TKR0</accession>
<proteinExistence type="predicted"/>
<reference evidence="1" key="1">
    <citation type="submission" date="2020-08" db="EMBL/GenBank/DDBJ databases">
        <title>Multicomponent nature underlies the extraordinary mechanical properties of spider dragline silk.</title>
        <authorList>
            <person name="Kono N."/>
            <person name="Nakamura H."/>
            <person name="Mori M."/>
            <person name="Yoshida Y."/>
            <person name="Ohtoshi R."/>
            <person name="Malay A.D."/>
            <person name="Moran D.A.P."/>
            <person name="Tomita M."/>
            <person name="Numata K."/>
            <person name="Arakawa K."/>
        </authorList>
    </citation>
    <scope>NUCLEOTIDE SEQUENCE</scope>
</reference>
<gene>
    <name evidence="1" type="ORF">NPIL_227411</name>
</gene>
<keyword evidence="2" id="KW-1185">Reference proteome</keyword>
<evidence type="ECO:0000313" key="2">
    <source>
        <dbReference type="Proteomes" id="UP000887013"/>
    </source>
</evidence>